<keyword evidence="3" id="KW-1185">Reference proteome</keyword>
<dbReference type="Gene3D" id="3.30.70.100">
    <property type="match status" value="1"/>
</dbReference>
<sequence length="96" mass="10491">MPKAYIIARVTVTNPEAYAEYAKGATEAIRQYNGRPLVRGGAYEALEGEARARNVVIEFDSMEAAKTYYHSPEYQAAKAKRDGACIAEFVLVEGAA</sequence>
<dbReference type="RefSeq" id="WP_167671911.1">
    <property type="nucleotide sequence ID" value="NZ_JAATJS010000002.1"/>
</dbReference>
<dbReference type="InterPro" id="IPR011008">
    <property type="entry name" value="Dimeric_a/b-barrel"/>
</dbReference>
<evidence type="ECO:0000313" key="3">
    <source>
        <dbReference type="Proteomes" id="UP000707352"/>
    </source>
</evidence>
<dbReference type="PANTHER" id="PTHR41521:SF4">
    <property type="entry name" value="BLR0684 PROTEIN"/>
    <property type="match status" value="1"/>
</dbReference>
<protein>
    <submittedName>
        <fullName evidence="2">DUF1330 domain-containing protein</fullName>
    </submittedName>
</protein>
<accession>A0ABX0V817</accession>
<reference evidence="2 3" key="1">
    <citation type="submission" date="2020-03" db="EMBL/GenBank/DDBJ databases">
        <title>The genome sequence of Microvirga sp. c23x22.</title>
        <authorList>
            <person name="Zhang X."/>
        </authorList>
    </citation>
    <scope>NUCLEOTIDE SEQUENCE [LARGE SCALE GENOMIC DNA]</scope>
    <source>
        <strain evidence="3">c23x22</strain>
    </source>
</reference>
<proteinExistence type="predicted"/>
<evidence type="ECO:0000259" key="1">
    <source>
        <dbReference type="Pfam" id="PF07045"/>
    </source>
</evidence>
<organism evidence="2 3">
    <name type="scientific">Microvirga terricola</name>
    <dbReference type="NCBI Taxonomy" id="2719797"/>
    <lineage>
        <taxon>Bacteria</taxon>
        <taxon>Pseudomonadati</taxon>
        <taxon>Pseudomonadota</taxon>
        <taxon>Alphaproteobacteria</taxon>
        <taxon>Hyphomicrobiales</taxon>
        <taxon>Methylobacteriaceae</taxon>
        <taxon>Microvirga</taxon>
    </lineage>
</organism>
<dbReference type="Pfam" id="PF07045">
    <property type="entry name" value="DUF1330"/>
    <property type="match status" value="1"/>
</dbReference>
<dbReference type="EMBL" id="JAATJS010000002">
    <property type="protein sequence ID" value="NIX76000.1"/>
    <property type="molecule type" value="Genomic_DNA"/>
</dbReference>
<dbReference type="Proteomes" id="UP000707352">
    <property type="component" value="Unassembled WGS sequence"/>
</dbReference>
<evidence type="ECO:0000313" key="2">
    <source>
        <dbReference type="EMBL" id="NIX76000.1"/>
    </source>
</evidence>
<feature type="domain" description="DUF1330" evidence="1">
    <location>
        <begin position="3"/>
        <end position="94"/>
    </location>
</feature>
<dbReference type="InterPro" id="IPR010753">
    <property type="entry name" value="DUF1330"/>
</dbReference>
<comment type="caution">
    <text evidence="2">The sequence shown here is derived from an EMBL/GenBank/DDBJ whole genome shotgun (WGS) entry which is preliminary data.</text>
</comment>
<dbReference type="SUPFAM" id="SSF54909">
    <property type="entry name" value="Dimeric alpha+beta barrel"/>
    <property type="match status" value="1"/>
</dbReference>
<gene>
    <name evidence="2" type="ORF">HB375_05145</name>
</gene>
<name>A0ABX0V817_9HYPH</name>
<dbReference type="PANTHER" id="PTHR41521">
    <property type="match status" value="1"/>
</dbReference>